<evidence type="ECO:0000256" key="1">
    <source>
        <dbReference type="SAM" id="MobiDB-lite"/>
    </source>
</evidence>
<accession>A0A6F9DJW0</accession>
<organism evidence="2">
    <name type="scientific">Phallusia mammillata</name>
    <dbReference type="NCBI Taxonomy" id="59560"/>
    <lineage>
        <taxon>Eukaryota</taxon>
        <taxon>Metazoa</taxon>
        <taxon>Chordata</taxon>
        <taxon>Tunicata</taxon>
        <taxon>Ascidiacea</taxon>
        <taxon>Phlebobranchia</taxon>
        <taxon>Ascidiidae</taxon>
        <taxon>Phallusia</taxon>
    </lineage>
</organism>
<evidence type="ECO:0000313" key="2">
    <source>
        <dbReference type="EMBL" id="CAB3263429.1"/>
    </source>
</evidence>
<sequence length="244" mass="27341">MRDLQLCGIFNNMEVSSVIGRKTISSSAVDKLKKKRRKKRKIKEGKRSSASSTSATGSPDSAERPHKSRSSFSCPPNFNTIKPKKVDEDMDEVCQNFNDSLRWLPYIVTYSNTLPPKSTNSRLCSPIASKIVGTSTTLSETLEEEEERIAIYKMNRRKRYLAAQQALVSLYPDANIYAGATTNIEDRYSEQESLLTEEQRRNHRSNAIFSSSLLTDPPSENKFELAMKSVTKDAGPPISHPIAS</sequence>
<dbReference type="AlphaFoldDB" id="A0A6F9DJW0"/>
<gene>
    <name evidence="2" type="primary">Liat1</name>
</gene>
<feature type="compositionally biased region" description="Basic residues" evidence="1">
    <location>
        <begin position="32"/>
        <end position="44"/>
    </location>
</feature>
<proteinExistence type="evidence at transcript level"/>
<dbReference type="PANTHER" id="PTHR36474:SF1">
    <property type="entry name" value="PROTEIN LIAT1"/>
    <property type="match status" value="1"/>
</dbReference>
<protein>
    <submittedName>
        <fullName evidence="2">Protein LIAT1-like</fullName>
    </submittedName>
</protein>
<feature type="compositionally biased region" description="Low complexity" evidence="1">
    <location>
        <begin position="48"/>
        <end position="60"/>
    </location>
</feature>
<feature type="region of interest" description="Disordered" evidence="1">
    <location>
        <begin position="200"/>
        <end position="220"/>
    </location>
</feature>
<reference evidence="2" key="1">
    <citation type="submission" date="2020-04" db="EMBL/GenBank/DDBJ databases">
        <authorList>
            <person name="Neveu A P."/>
        </authorList>
    </citation>
    <scope>NUCLEOTIDE SEQUENCE</scope>
    <source>
        <tissue evidence="2">Whole embryo</tissue>
    </source>
</reference>
<feature type="compositionally biased region" description="Polar residues" evidence="1">
    <location>
        <begin position="205"/>
        <end position="214"/>
    </location>
</feature>
<dbReference type="PANTHER" id="PTHR36474">
    <property type="entry name" value="PROTEIN LIAT1"/>
    <property type="match status" value="1"/>
</dbReference>
<dbReference type="EMBL" id="LR787567">
    <property type="protein sequence ID" value="CAB3263429.1"/>
    <property type="molecule type" value="mRNA"/>
</dbReference>
<feature type="region of interest" description="Disordered" evidence="1">
    <location>
        <begin position="26"/>
        <end position="78"/>
    </location>
</feature>
<dbReference type="InterPro" id="IPR038794">
    <property type="entry name" value="LIAT1"/>
</dbReference>
<name>A0A6F9DJW0_9ASCI</name>